<dbReference type="SUPFAM" id="SSF56519">
    <property type="entry name" value="Penicillin binding protein dimerisation domain"/>
    <property type="match status" value="1"/>
</dbReference>
<dbReference type="InterPro" id="IPR036138">
    <property type="entry name" value="PBP_dimer_sf"/>
</dbReference>
<dbReference type="Pfam" id="PF03717">
    <property type="entry name" value="PBP_dimer"/>
    <property type="match status" value="1"/>
</dbReference>
<dbReference type="InterPro" id="IPR001460">
    <property type="entry name" value="PCN-bd_Tpept"/>
</dbReference>
<feature type="domain" description="Penicillin-binding protein dimerisation" evidence="5">
    <location>
        <begin position="55"/>
        <end position="197"/>
    </location>
</feature>
<comment type="similarity">
    <text evidence="2">Belongs to the transpeptidase family.</text>
</comment>
<dbReference type="GO" id="GO:0005886">
    <property type="term" value="C:plasma membrane"/>
    <property type="evidence" value="ECO:0007669"/>
    <property type="project" value="TreeGrafter"/>
</dbReference>
<evidence type="ECO:0000259" key="5">
    <source>
        <dbReference type="Pfam" id="PF03717"/>
    </source>
</evidence>
<reference evidence="6 7" key="1">
    <citation type="submission" date="2019-11" db="EMBL/GenBank/DDBJ databases">
        <authorList>
            <person name="Li X.-J."/>
            <person name="Feng X.-M."/>
        </authorList>
    </citation>
    <scope>NUCLEOTIDE SEQUENCE [LARGE SCALE GENOMIC DNA]</scope>
    <source>
        <strain evidence="6 7">XMNu-373</strain>
    </source>
</reference>
<evidence type="ECO:0000313" key="7">
    <source>
        <dbReference type="Proteomes" id="UP000460435"/>
    </source>
</evidence>
<dbReference type="GO" id="GO:0008658">
    <property type="term" value="F:penicillin binding"/>
    <property type="evidence" value="ECO:0007669"/>
    <property type="project" value="InterPro"/>
</dbReference>
<proteinExistence type="inferred from homology"/>
<gene>
    <name evidence="6" type="ORF">F7O44_19195</name>
</gene>
<dbReference type="SUPFAM" id="SSF56601">
    <property type="entry name" value="beta-lactamase/transpeptidase-like"/>
    <property type="match status" value="1"/>
</dbReference>
<evidence type="ECO:0000313" key="6">
    <source>
        <dbReference type="EMBL" id="NDL59199.1"/>
    </source>
</evidence>
<dbReference type="AlphaFoldDB" id="A0A7K3M7A1"/>
<dbReference type="Gene3D" id="3.90.1310.10">
    <property type="entry name" value="Penicillin-binding protein 2a (Domain 2)"/>
    <property type="match status" value="1"/>
</dbReference>
<keyword evidence="3" id="KW-0472">Membrane</keyword>
<protein>
    <submittedName>
        <fullName evidence="6">Penicillin-binding protein 2</fullName>
    </submittedName>
</protein>
<name>A0A7K3M7A1_9ACTN</name>
<keyword evidence="7" id="KW-1185">Reference proteome</keyword>
<dbReference type="Gene3D" id="3.30.450.330">
    <property type="match status" value="1"/>
</dbReference>
<dbReference type="InterPro" id="IPR012338">
    <property type="entry name" value="Beta-lactam/transpept-like"/>
</dbReference>
<dbReference type="EMBL" id="WLZY01000007">
    <property type="protein sequence ID" value="NDL59199.1"/>
    <property type="molecule type" value="Genomic_DNA"/>
</dbReference>
<sequence length="590" mass="62352">MLRLADPRKRLKVLMVAGCVLLSLFAGRLVQLQGLDASTYAVTASQIGRTTTPLVADRGDIVDRNGAPLAKAVEAYHVFVDQTEVTNPARYALQLEDILEHSAAELQEKMTGDRQFTYVAKSVSGSVWREIQELELPGIGAENAELRDYPAGSVAGSIVGFIGSDGTPLAGLEFSQDDLLAGEDGQVVYRQSPGGQRIPTGAVARQDPVTGDGLRLTIDRDMQWYAEEVLAEAVENAAADSGVAVVIKLEPDAHEITAMASVPSLDPTDPNSVEAADRGSKAVEEAYEPGSVFKPLSLAAVIEEGAATTESVFSVPDRIRRSGHTIRDHYNHPEQQMTLTGVMAKSSNVGTLLATEAVDQDVLYDYLADFGLGSQTGIGLPAETAGRLPSDMSDLTRDNVSFGQGVSVNAVQIASAYAAIANGGVRLDPTLISATIDADGNEHPVDQAEPVRVVSEETAAEVTAMMEAVMGEGGTGQGSALEGYRVAGKTGTAQRIDPDCGCYRQFNSSFMGFAPADDPKYVVAVSVMNPRNGNSGSGLAGPAFADILRFALEMEGVQPSPDDPPRLPLFADEIIEDQSDSDDEDDDADT</sequence>
<dbReference type="PANTHER" id="PTHR30627:SF1">
    <property type="entry name" value="PEPTIDOGLYCAN D,D-TRANSPEPTIDASE FTSI"/>
    <property type="match status" value="1"/>
</dbReference>
<dbReference type="RefSeq" id="WP_162451916.1">
    <property type="nucleotide sequence ID" value="NZ_WLZY01000007.1"/>
</dbReference>
<dbReference type="Gene3D" id="3.40.710.10">
    <property type="entry name" value="DD-peptidase/beta-lactamase superfamily"/>
    <property type="match status" value="1"/>
</dbReference>
<evidence type="ECO:0000259" key="4">
    <source>
        <dbReference type="Pfam" id="PF00905"/>
    </source>
</evidence>
<dbReference type="PANTHER" id="PTHR30627">
    <property type="entry name" value="PEPTIDOGLYCAN D,D-TRANSPEPTIDASE"/>
    <property type="match status" value="1"/>
</dbReference>
<dbReference type="InterPro" id="IPR050515">
    <property type="entry name" value="Beta-lactam/transpept"/>
</dbReference>
<comment type="caution">
    <text evidence="6">The sequence shown here is derived from an EMBL/GenBank/DDBJ whole genome shotgun (WGS) entry which is preliminary data.</text>
</comment>
<dbReference type="GO" id="GO:0071555">
    <property type="term" value="P:cell wall organization"/>
    <property type="evidence" value="ECO:0007669"/>
    <property type="project" value="TreeGrafter"/>
</dbReference>
<evidence type="ECO:0000256" key="2">
    <source>
        <dbReference type="ARBA" id="ARBA00007171"/>
    </source>
</evidence>
<feature type="domain" description="Penicillin-binding protein transpeptidase" evidence="4">
    <location>
        <begin position="249"/>
        <end position="548"/>
    </location>
</feature>
<dbReference type="Pfam" id="PF00905">
    <property type="entry name" value="Transpeptidase"/>
    <property type="match status" value="1"/>
</dbReference>
<accession>A0A7K3M7A1</accession>
<evidence type="ECO:0000256" key="1">
    <source>
        <dbReference type="ARBA" id="ARBA00004370"/>
    </source>
</evidence>
<organism evidence="6 7">
    <name type="scientific">Phytoactinopolyspora mesophila</name>
    <dbReference type="NCBI Taxonomy" id="2650750"/>
    <lineage>
        <taxon>Bacteria</taxon>
        <taxon>Bacillati</taxon>
        <taxon>Actinomycetota</taxon>
        <taxon>Actinomycetes</taxon>
        <taxon>Jiangellales</taxon>
        <taxon>Jiangellaceae</taxon>
        <taxon>Phytoactinopolyspora</taxon>
    </lineage>
</organism>
<comment type="subcellular location">
    <subcellularLocation>
        <location evidence="1">Membrane</location>
    </subcellularLocation>
</comment>
<dbReference type="Proteomes" id="UP000460435">
    <property type="component" value="Unassembled WGS sequence"/>
</dbReference>
<dbReference type="InterPro" id="IPR005311">
    <property type="entry name" value="PBP_dimer"/>
</dbReference>
<evidence type="ECO:0000256" key="3">
    <source>
        <dbReference type="ARBA" id="ARBA00023136"/>
    </source>
</evidence>